<accession>A0A9N9MU28</accession>
<dbReference type="AlphaFoldDB" id="A0A9N9MU28"/>
<gene>
    <name evidence="3" type="ORF">CEUTPL_LOCUS10447</name>
</gene>
<name>A0A9N9MU28_9CUCU</name>
<feature type="coiled-coil region" evidence="1">
    <location>
        <begin position="245"/>
        <end position="272"/>
    </location>
</feature>
<reference evidence="3" key="1">
    <citation type="submission" date="2022-01" db="EMBL/GenBank/DDBJ databases">
        <authorList>
            <person name="King R."/>
        </authorList>
    </citation>
    <scope>NUCLEOTIDE SEQUENCE</scope>
</reference>
<evidence type="ECO:0000313" key="4">
    <source>
        <dbReference type="Proteomes" id="UP001152799"/>
    </source>
</evidence>
<sequence>MDVPIIIAQLQNDHHCSVRTERKRNLVKLMPSGDENEGKPTSRQSVPDCPSHRNALFLYLLRHDSEAKILFYIDQRHPNAKEGTSCNGCQTFLCKECANISTTEADALTIQNRNIIFFCVSCKFGLAEKDSIIKVFKNLTEKQKLEIINRDMIHEKKDLDDCHIETLNEDIEQLQYDLKLKENHIKRFERGSQILTDKAKAVEESYHRKTSQLSQTMEALRAKLSKMDKVKLDIEKITKTHKNGLQNKIQQIDELIEQNHALIERINSLEKQNNELHHFHF</sequence>
<keyword evidence="1" id="KW-0175">Coiled coil</keyword>
<protein>
    <submittedName>
        <fullName evidence="3">Uncharacterized protein</fullName>
    </submittedName>
</protein>
<evidence type="ECO:0000313" key="3">
    <source>
        <dbReference type="EMBL" id="CAG9769977.1"/>
    </source>
</evidence>
<evidence type="ECO:0000256" key="2">
    <source>
        <dbReference type="SAM" id="MobiDB-lite"/>
    </source>
</evidence>
<dbReference type="Proteomes" id="UP001152799">
    <property type="component" value="Chromosome 6"/>
</dbReference>
<evidence type="ECO:0000256" key="1">
    <source>
        <dbReference type="SAM" id="Coils"/>
    </source>
</evidence>
<dbReference type="EMBL" id="OU892282">
    <property type="protein sequence ID" value="CAG9769977.1"/>
    <property type="molecule type" value="Genomic_DNA"/>
</dbReference>
<keyword evidence="4" id="KW-1185">Reference proteome</keyword>
<proteinExistence type="predicted"/>
<feature type="region of interest" description="Disordered" evidence="2">
    <location>
        <begin position="29"/>
        <end position="48"/>
    </location>
</feature>
<organism evidence="3 4">
    <name type="scientific">Ceutorhynchus assimilis</name>
    <name type="common">cabbage seed weevil</name>
    <dbReference type="NCBI Taxonomy" id="467358"/>
    <lineage>
        <taxon>Eukaryota</taxon>
        <taxon>Metazoa</taxon>
        <taxon>Ecdysozoa</taxon>
        <taxon>Arthropoda</taxon>
        <taxon>Hexapoda</taxon>
        <taxon>Insecta</taxon>
        <taxon>Pterygota</taxon>
        <taxon>Neoptera</taxon>
        <taxon>Endopterygota</taxon>
        <taxon>Coleoptera</taxon>
        <taxon>Polyphaga</taxon>
        <taxon>Cucujiformia</taxon>
        <taxon>Curculionidae</taxon>
        <taxon>Ceutorhynchinae</taxon>
        <taxon>Ceutorhynchus</taxon>
    </lineage>
</organism>